<protein>
    <submittedName>
        <fullName evidence="1">Uncharacterized protein</fullName>
    </submittedName>
</protein>
<evidence type="ECO:0000313" key="2">
    <source>
        <dbReference type="Proteomes" id="UP001056120"/>
    </source>
</evidence>
<dbReference type="Proteomes" id="UP001056120">
    <property type="component" value="Linkage Group LG29"/>
</dbReference>
<sequence>MILHTYDERHCFHYSESETMVIVMMSQEPTINFRVSKERALFRVGLEDGDAAVVVVVAMVVTTLDVAEMEMPHL</sequence>
<dbReference type="EMBL" id="CM042046">
    <property type="protein sequence ID" value="KAI3677211.1"/>
    <property type="molecule type" value="Genomic_DNA"/>
</dbReference>
<name>A0ACB8Y1H6_9ASTR</name>
<reference evidence="2" key="1">
    <citation type="journal article" date="2022" name="Mol. Ecol. Resour.">
        <title>The genomes of chicory, endive, great burdock and yacon provide insights into Asteraceae palaeo-polyploidization history and plant inulin production.</title>
        <authorList>
            <person name="Fan W."/>
            <person name="Wang S."/>
            <person name="Wang H."/>
            <person name="Wang A."/>
            <person name="Jiang F."/>
            <person name="Liu H."/>
            <person name="Zhao H."/>
            <person name="Xu D."/>
            <person name="Zhang Y."/>
        </authorList>
    </citation>
    <scope>NUCLEOTIDE SEQUENCE [LARGE SCALE GENOMIC DNA]</scope>
    <source>
        <strain evidence="2">cv. Yunnan</strain>
    </source>
</reference>
<proteinExistence type="predicted"/>
<evidence type="ECO:0000313" key="1">
    <source>
        <dbReference type="EMBL" id="KAI3677211.1"/>
    </source>
</evidence>
<gene>
    <name evidence="1" type="ORF">L1987_86834</name>
</gene>
<reference evidence="1 2" key="2">
    <citation type="journal article" date="2022" name="Mol. Ecol. Resour.">
        <title>The genomes of chicory, endive, great burdock and yacon provide insights into Asteraceae paleo-polyploidization history and plant inulin production.</title>
        <authorList>
            <person name="Fan W."/>
            <person name="Wang S."/>
            <person name="Wang H."/>
            <person name="Wang A."/>
            <person name="Jiang F."/>
            <person name="Liu H."/>
            <person name="Zhao H."/>
            <person name="Xu D."/>
            <person name="Zhang Y."/>
        </authorList>
    </citation>
    <scope>NUCLEOTIDE SEQUENCE [LARGE SCALE GENOMIC DNA]</scope>
    <source>
        <strain evidence="2">cv. Yunnan</strain>
        <tissue evidence="1">Leaves</tissue>
    </source>
</reference>
<comment type="caution">
    <text evidence="1">The sequence shown here is derived from an EMBL/GenBank/DDBJ whole genome shotgun (WGS) entry which is preliminary data.</text>
</comment>
<accession>A0ACB8Y1H6</accession>
<keyword evidence="2" id="KW-1185">Reference proteome</keyword>
<organism evidence="1 2">
    <name type="scientific">Smallanthus sonchifolius</name>
    <dbReference type="NCBI Taxonomy" id="185202"/>
    <lineage>
        <taxon>Eukaryota</taxon>
        <taxon>Viridiplantae</taxon>
        <taxon>Streptophyta</taxon>
        <taxon>Embryophyta</taxon>
        <taxon>Tracheophyta</taxon>
        <taxon>Spermatophyta</taxon>
        <taxon>Magnoliopsida</taxon>
        <taxon>eudicotyledons</taxon>
        <taxon>Gunneridae</taxon>
        <taxon>Pentapetalae</taxon>
        <taxon>asterids</taxon>
        <taxon>campanulids</taxon>
        <taxon>Asterales</taxon>
        <taxon>Asteraceae</taxon>
        <taxon>Asteroideae</taxon>
        <taxon>Heliantheae alliance</taxon>
        <taxon>Millerieae</taxon>
        <taxon>Smallanthus</taxon>
    </lineage>
</organism>